<evidence type="ECO:0000313" key="2">
    <source>
        <dbReference type="Proteomes" id="UP001164286"/>
    </source>
</evidence>
<dbReference type="Proteomes" id="UP001164286">
    <property type="component" value="Unassembled WGS sequence"/>
</dbReference>
<gene>
    <name evidence="1" type="ORF">MKK02DRAFT_42610</name>
</gene>
<dbReference type="InterPro" id="IPR051806">
    <property type="entry name" value="HAD-like_SPP"/>
</dbReference>
<evidence type="ECO:0000313" key="1">
    <source>
        <dbReference type="EMBL" id="KAI9638220.1"/>
    </source>
</evidence>
<dbReference type="AlphaFoldDB" id="A0AA38LWC1"/>
<dbReference type="PANTHER" id="PTHR43481">
    <property type="entry name" value="FRUCTOSE-1-PHOSPHATE PHOSPHATASE"/>
    <property type="match status" value="1"/>
</dbReference>
<dbReference type="InterPro" id="IPR036412">
    <property type="entry name" value="HAD-like_sf"/>
</dbReference>
<name>A0AA38LWC1_9TREE</name>
<dbReference type="Gene3D" id="3.40.50.1000">
    <property type="entry name" value="HAD superfamily/HAD-like"/>
    <property type="match status" value="1"/>
</dbReference>
<organism evidence="1 2">
    <name type="scientific">Dioszegia hungarica</name>
    <dbReference type="NCBI Taxonomy" id="4972"/>
    <lineage>
        <taxon>Eukaryota</taxon>
        <taxon>Fungi</taxon>
        <taxon>Dikarya</taxon>
        <taxon>Basidiomycota</taxon>
        <taxon>Agaricomycotina</taxon>
        <taxon>Tremellomycetes</taxon>
        <taxon>Tremellales</taxon>
        <taxon>Bulleribasidiaceae</taxon>
        <taxon>Dioszegia</taxon>
    </lineage>
</organism>
<dbReference type="SUPFAM" id="SSF56784">
    <property type="entry name" value="HAD-like"/>
    <property type="match status" value="1"/>
</dbReference>
<reference evidence="1" key="1">
    <citation type="journal article" date="2022" name="G3 (Bethesda)">
        <title>High quality genome of the basidiomycete yeast Dioszegia hungarica PDD-24b-2 isolated from cloud water.</title>
        <authorList>
            <person name="Jarrige D."/>
            <person name="Haridas S."/>
            <person name="Bleykasten-Grosshans C."/>
            <person name="Joly M."/>
            <person name="Nadalig T."/>
            <person name="Sancelme M."/>
            <person name="Vuilleumier S."/>
            <person name="Grigoriev I.V."/>
            <person name="Amato P."/>
            <person name="Bringel F."/>
        </authorList>
    </citation>
    <scope>NUCLEOTIDE SEQUENCE</scope>
    <source>
        <strain evidence="1">PDD-24b-2</strain>
    </source>
</reference>
<dbReference type="SFLD" id="SFLDG01129">
    <property type="entry name" value="C1.5:_HAD__Beta-PGM__Phosphata"/>
    <property type="match status" value="1"/>
</dbReference>
<dbReference type="SFLD" id="SFLDG01135">
    <property type="entry name" value="C1.5.6:_HAD__Beta-PGM__Phospha"/>
    <property type="match status" value="1"/>
</dbReference>
<dbReference type="NCBIfam" id="TIGR01509">
    <property type="entry name" value="HAD-SF-IA-v3"/>
    <property type="match status" value="1"/>
</dbReference>
<keyword evidence="2" id="KW-1185">Reference proteome</keyword>
<sequence length="237" mass="25349">MSSNEVTAKAMLFDMDGTLLDSTPAVLAVWTHFASEYNLDLSEVLRTSHGVRTVDNMKRWCGISDEAELQAATELFETMIVTEAKRLQDAGERGLEILPGVQDFLETLRGLTYPAWAIVTSATGKYASAALPTAGIVAPPHLITADDVTRGKPFPEPYLKGAELVNVDIKDCIVVEDAPSGIRSGVASGARVLAVCTSHARKEIENLGATWIVEDLSRVTASGADGHFTLVIDTSSS</sequence>
<proteinExistence type="predicted"/>
<dbReference type="Pfam" id="PF00702">
    <property type="entry name" value="Hydrolase"/>
    <property type="match status" value="1"/>
</dbReference>
<dbReference type="GO" id="GO:0050308">
    <property type="term" value="F:sugar-phosphatase activity"/>
    <property type="evidence" value="ECO:0007669"/>
    <property type="project" value="TreeGrafter"/>
</dbReference>
<protein>
    <submittedName>
        <fullName evidence="1">HAD-like domain-containing protein</fullName>
    </submittedName>
</protein>
<comment type="caution">
    <text evidence="1">The sequence shown here is derived from an EMBL/GenBank/DDBJ whole genome shotgun (WGS) entry which is preliminary data.</text>
</comment>
<dbReference type="PANTHER" id="PTHR43481:SF4">
    <property type="entry name" value="GLYCEROL-1-PHOSPHATE PHOSPHOHYDROLASE 1-RELATED"/>
    <property type="match status" value="1"/>
</dbReference>
<dbReference type="RefSeq" id="XP_052947997.1">
    <property type="nucleotide sequence ID" value="XM_053092075.1"/>
</dbReference>
<accession>A0AA38LWC1</accession>
<dbReference type="EMBL" id="JAKWFO010000003">
    <property type="protein sequence ID" value="KAI9638220.1"/>
    <property type="molecule type" value="Genomic_DNA"/>
</dbReference>
<dbReference type="SFLD" id="SFLDS00003">
    <property type="entry name" value="Haloacid_Dehalogenase"/>
    <property type="match status" value="1"/>
</dbReference>
<dbReference type="GeneID" id="77731280"/>
<dbReference type="InterPro" id="IPR006439">
    <property type="entry name" value="HAD-SF_hydro_IA"/>
</dbReference>
<dbReference type="Gene3D" id="1.10.150.240">
    <property type="entry name" value="Putative phosphatase, domain 2"/>
    <property type="match status" value="1"/>
</dbReference>
<dbReference type="InterPro" id="IPR023214">
    <property type="entry name" value="HAD_sf"/>
</dbReference>
<dbReference type="InterPro" id="IPR023198">
    <property type="entry name" value="PGP-like_dom2"/>
</dbReference>
<dbReference type="CDD" id="cd07527">
    <property type="entry name" value="HAD_ScGPP-like"/>
    <property type="match status" value="1"/>
</dbReference>